<organism evidence="1">
    <name type="scientific">bioreactor metagenome</name>
    <dbReference type="NCBI Taxonomy" id="1076179"/>
    <lineage>
        <taxon>unclassified sequences</taxon>
        <taxon>metagenomes</taxon>
        <taxon>ecological metagenomes</taxon>
    </lineage>
</organism>
<dbReference type="AlphaFoldDB" id="A0A645GWB0"/>
<comment type="caution">
    <text evidence="1">The sequence shown here is derived from an EMBL/GenBank/DDBJ whole genome shotgun (WGS) entry which is preliminary data.</text>
</comment>
<proteinExistence type="predicted"/>
<protein>
    <submittedName>
        <fullName evidence="1">Uncharacterized protein</fullName>
    </submittedName>
</protein>
<dbReference type="EMBL" id="VSSQ01081394">
    <property type="protein sequence ID" value="MPN30322.1"/>
    <property type="molecule type" value="Genomic_DNA"/>
</dbReference>
<reference evidence="1" key="1">
    <citation type="submission" date="2019-08" db="EMBL/GenBank/DDBJ databases">
        <authorList>
            <person name="Kucharzyk K."/>
            <person name="Murdoch R.W."/>
            <person name="Higgins S."/>
            <person name="Loffler F."/>
        </authorList>
    </citation>
    <scope>NUCLEOTIDE SEQUENCE</scope>
</reference>
<name>A0A645GWB0_9ZZZZ</name>
<accession>A0A645GWB0</accession>
<sequence length="80" mass="8874">MQTAAPNIQKIPAFTERMPFHNVKISIPMNSMMIATHPSERIRSLNIIQANRAVKIGAEAMTTLPVAAVSDFEAWLKVII</sequence>
<gene>
    <name evidence="1" type="ORF">SDC9_177793</name>
</gene>
<evidence type="ECO:0000313" key="1">
    <source>
        <dbReference type="EMBL" id="MPN30322.1"/>
    </source>
</evidence>